<reference evidence="1" key="1">
    <citation type="journal article" date="2014" name="Int. J. Syst. Evol. Microbiol.">
        <title>Complete genome sequence of Corynebacterium casei LMG S-19264T (=DSM 44701T), isolated from a smear-ripened cheese.</title>
        <authorList>
            <consortium name="US DOE Joint Genome Institute (JGI-PGF)"/>
            <person name="Walter F."/>
            <person name="Albersmeier A."/>
            <person name="Kalinowski J."/>
            <person name="Ruckert C."/>
        </authorList>
    </citation>
    <scope>NUCLEOTIDE SEQUENCE</scope>
    <source>
        <strain evidence="1">JCM 4369</strain>
    </source>
</reference>
<evidence type="ECO:0000313" key="2">
    <source>
        <dbReference type="Proteomes" id="UP000618795"/>
    </source>
</evidence>
<dbReference type="AlphaFoldDB" id="A0A918MBW5"/>
<evidence type="ECO:0000313" key="1">
    <source>
        <dbReference type="EMBL" id="GGU97426.1"/>
    </source>
</evidence>
<keyword evidence="2" id="KW-1185">Reference proteome</keyword>
<reference evidence="1" key="2">
    <citation type="submission" date="2020-09" db="EMBL/GenBank/DDBJ databases">
        <authorList>
            <person name="Sun Q."/>
            <person name="Ohkuma M."/>
        </authorList>
    </citation>
    <scope>NUCLEOTIDE SEQUENCE</scope>
    <source>
        <strain evidence="1">JCM 4369</strain>
    </source>
</reference>
<comment type="caution">
    <text evidence="1">The sequence shown here is derived from an EMBL/GenBank/DDBJ whole genome shotgun (WGS) entry which is preliminary data.</text>
</comment>
<proteinExistence type="predicted"/>
<protein>
    <submittedName>
        <fullName evidence="1">Uncharacterized protein</fullName>
    </submittedName>
</protein>
<organism evidence="1 2">
    <name type="scientific">Streptomyces filipinensis</name>
    <dbReference type="NCBI Taxonomy" id="66887"/>
    <lineage>
        <taxon>Bacteria</taxon>
        <taxon>Bacillati</taxon>
        <taxon>Actinomycetota</taxon>
        <taxon>Actinomycetes</taxon>
        <taxon>Kitasatosporales</taxon>
        <taxon>Streptomycetaceae</taxon>
        <taxon>Streptomyces</taxon>
    </lineage>
</organism>
<sequence>MASLGVVSRVVQALFVETDERGPAERLTPVVRRPAVGGAARCPGAEPELIASDHACLEPRRDNVLGRAALGAPRRPRPVARFCQQRLHAQAQKGGPTRRVHGRILPLVVSFREAVGAADDASAALGLLRGPAVAGEAGA</sequence>
<dbReference type="EMBL" id="BMTD01000007">
    <property type="protein sequence ID" value="GGU97426.1"/>
    <property type="molecule type" value="Genomic_DNA"/>
</dbReference>
<name>A0A918MBW5_9ACTN</name>
<gene>
    <name evidence="1" type="ORF">GCM10010260_36560</name>
</gene>
<dbReference type="Proteomes" id="UP000618795">
    <property type="component" value="Unassembled WGS sequence"/>
</dbReference>
<accession>A0A918MBW5</accession>